<gene>
    <name evidence="2" type="ORF">K814_0101140</name>
</gene>
<evidence type="ECO:0000313" key="3">
    <source>
        <dbReference type="Proteomes" id="UP000030060"/>
    </source>
</evidence>
<comment type="caution">
    <text evidence="2">The sequence shown here is derived from an EMBL/GenBank/DDBJ whole genome shotgun (WGS) entry which is preliminary data.</text>
</comment>
<evidence type="ECO:0000313" key="2">
    <source>
        <dbReference type="EMBL" id="KGE69709.1"/>
    </source>
</evidence>
<dbReference type="OrthoDB" id="5617695at2"/>
<proteinExistence type="predicted"/>
<name>A0A0A1Z8Y5_PSEFL</name>
<accession>A0A0A1Z8Y5</accession>
<dbReference type="AlphaFoldDB" id="A0A0A1Z8Y5"/>
<keyword evidence="1" id="KW-0812">Transmembrane</keyword>
<dbReference type="Proteomes" id="UP000030060">
    <property type="component" value="Unassembled WGS sequence"/>
</dbReference>
<evidence type="ECO:0000256" key="1">
    <source>
        <dbReference type="SAM" id="Phobius"/>
    </source>
</evidence>
<dbReference type="EMBL" id="ASGY01000013">
    <property type="protein sequence ID" value="KGE69709.1"/>
    <property type="molecule type" value="Genomic_DNA"/>
</dbReference>
<keyword evidence="1" id="KW-0472">Membrane</keyword>
<reference evidence="2 3" key="1">
    <citation type="journal article" date="2013" name="Genome Announc.">
        <title>Draft Genome Sequence of Pseudomonas fluorescens LMG 5329, a White Line-Inducing Principle-Producing Bioindicator for the Mushroom Pathogen Pseudomonas tolaasii.</title>
        <authorList>
            <person name="Ghequire M.G."/>
            <person name="Rokni-Zadeh H."/>
            <person name="Zarrineh P."/>
            <person name="De Mot R."/>
        </authorList>
    </citation>
    <scope>NUCLEOTIDE SEQUENCE [LARGE SCALE GENOMIC DNA]</scope>
    <source>
        <strain evidence="2 3">LMG 5329</strain>
    </source>
</reference>
<evidence type="ECO:0008006" key="4">
    <source>
        <dbReference type="Google" id="ProtNLM"/>
    </source>
</evidence>
<protein>
    <recommendedName>
        <fullName evidence="4">Bacteriophage lambda tail assembly I</fullName>
    </recommendedName>
</protein>
<organism evidence="2 3">
    <name type="scientific">Pseudomonas fluorescens LMG 5329</name>
    <dbReference type="NCBI Taxonomy" id="1324332"/>
    <lineage>
        <taxon>Bacteria</taxon>
        <taxon>Pseudomonadati</taxon>
        <taxon>Pseudomonadota</taxon>
        <taxon>Gammaproteobacteria</taxon>
        <taxon>Pseudomonadales</taxon>
        <taxon>Pseudomonadaceae</taxon>
        <taxon>Pseudomonas</taxon>
    </lineage>
</organism>
<feature type="transmembrane region" description="Helical" evidence="1">
    <location>
        <begin position="102"/>
        <end position="123"/>
    </location>
</feature>
<keyword evidence="1" id="KW-1133">Transmembrane helix</keyword>
<sequence length="207" mass="21336">MAALAIEYSPRTTIILGGSLAKKYGRKHTFLLSDHGDVREAVRAIDVNHQGFAQDLAIAKTKGIEFAVFRNGKNVGEAELGLGGCREIKIIPVICGSKRGGVLQTVVGVVLLAVGAVLTYASGGTATPFTSGMMMLGASLALGGVIQMLSPQAGGLKTSAAPENTPGYAFGSAKNTTASGNPVPLCIGERRWGGAIISAEIYAEDQM</sequence>
<dbReference type="RefSeq" id="WP_038842078.1">
    <property type="nucleotide sequence ID" value="NZ_ASGY01000013.1"/>
</dbReference>